<proteinExistence type="predicted"/>
<gene>
    <name evidence="1" type="ORF">CO051_07180</name>
</gene>
<organism evidence="1 2">
    <name type="scientific">Candidatus Roizmanbacteria bacterium CG_4_9_14_0_2_um_filter_39_13</name>
    <dbReference type="NCBI Taxonomy" id="1974839"/>
    <lineage>
        <taxon>Bacteria</taxon>
        <taxon>Candidatus Roizmaniibacteriota</taxon>
    </lineage>
</organism>
<comment type="caution">
    <text evidence="1">The sequence shown here is derived from an EMBL/GenBank/DDBJ whole genome shotgun (WGS) entry which is preliminary data.</text>
</comment>
<dbReference type="EMBL" id="PFSC01000188">
    <property type="protein sequence ID" value="PJC30159.1"/>
    <property type="molecule type" value="Genomic_DNA"/>
</dbReference>
<accession>A0A2M8EWC8</accession>
<reference evidence="2" key="1">
    <citation type="submission" date="2017-09" db="EMBL/GenBank/DDBJ databases">
        <title>Depth-based differentiation of microbial function through sediment-hosted aquifers and enrichment of novel symbionts in the deep terrestrial subsurface.</title>
        <authorList>
            <person name="Probst A.J."/>
            <person name="Ladd B."/>
            <person name="Jarett J.K."/>
            <person name="Geller-Mcgrath D.E."/>
            <person name="Sieber C.M.K."/>
            <person name="Emerson J.B."/>
            <person name="Anantharaman K."/>
            <person name="Thomas B.C."/>
            <person name="Malmstrom R."/>
            <person name="Stieglmeier M."/>
            <person name="Klingl A."/>
            <person name="Woyke T."/>
            <person name="Ryan C.M."/>
            <person name="Banfield J.F."/>
        </authorList>
    </citation>
    <scope>NUCLEOTIDE SEQUENCE [LARGE SCALE GENOMIC DNA]</scope>
</reference>
<dbReference type="SUPFAM" id="SSF51569">
    <property type="entry name" value="Aldolase"/>
    <property type="match status" value="1"/>
</dbReference>
<evidence type="ECO:0000313" key="1">
    <source>
        <dbReference type="EMBL" id="PJC30159.1"/>
    </source>
</evidence>
<evidence type="ECO:0000313" key="2">
    <source>
        <dbReference type="Proteomes" id="UP000231383"/>
    </source>
</evidence>
<protein>
    <recommendedName>
        <fullName evidence="3">DAHP synthetase I/KDSA domain-containing protein</fullName>
    </recommendedName>
</protein>
<dbReference type="Gene3D" id="3.20.20.70">
    <property type="entry name" value="Aldolase class I"/>
    <property type="match status" value="1"/>
</dbReference>
<sequence length="320" mass="35701">MKNKGITIIAGPCSVDSKNIEEIFEIADIMVKNEDGKNQKAIAGTRIVGLKSRTDLDTSGEGMGMDYEIYQKNLHRLSNGGSIRDFEILPSAYIAEKVHNQTGMMIASEIMNPIIQLPSFEKLLPEGMFLPWNPSVDQLGWHIEQTAVFARRNGWHVGIKNGKWIGDHLQSADHKDYKGKTTMEKTWSGLVKYVGEISHDIILIHRGVDVPGKGDFRNAVVHNLAERVKKTTGVKMYFDPSHSYGPKLKSHIVGAVVEAMKMKISSNEYLYDGVLIEVGTSITDTEQHITIQELRELVSVLSTFRDLVAPLQVNKKLSVS</sequence>
<dbReference type="Proteomes" id="UP000231383">
    <property type="component" value="Unassembled WGS sequence"/>
</dbReference>
<dbReference type="InterPro" id="IPR013785">
    <property type="entry name" value="Aldolase_TIM"/>
</dbReference>
<name>A0A2M8EWC8_9BACT</name>
<evidence type="ECO:0008006" key="3">
    <source>
        <dbReference type="Google" id="ProtNLM"/>
    </source>
</evidence>
<dbReference type="AlphaFoldDB" id="A0A2M8EWC8"/>